<dbReference type="GO" id="GO:0047499">
    <property type="term" value="F:calcium-independent phospholipase A2 activity"/>
    <property type="evidence" value="ECO:0007669"/>
    <property type="project" value="TreeGrafter"/>
</dbReference>
<dbReference type="InterPro" id="IPR001841">
    <property type="entry name" value="Znf_RING"/>
</dbReference>
<dbReference type="CDD" id="cd16449">
    <property type="entry name" value="RING-HC"/>
    <property type="match status" value="1"/>
</dbReference>
<dbReference type="GO" id="GO:0019369">
    <property type="term" value="P:arachidonate metabolic process"/>
    <property type="evidence" value="ECO:0007669"/>
    <property type="project" value="TreeGrafter"/>
</dbReference>
<feature type="compositionally biased region" description="Basic and acidic residues" evidence="9">
    <location>
        <begin position="1285"/>
        <end position="1304"/>
    </location>
</feature>
<evidence type="ECO:0000256" key="2">
    <source>
        <dbReference type="ARBA" id="ARBA00022771"/>
    </source>
</evidence>
<feature type="active site" description="Nucleophile" evidence="8">
    <location>
        <position position="755"/>
    </location>
</feature>
<dbReference type="GO" id="GO:0046486">
    <property type="term" value="P:glycerolipid metabolic process"/>
    <property type="evidence" value="ECO:0007669"/>
    <property type="project" value="UniProtKB-ARBA"/>
</dbReference>
<dbReference type="PROSITE" id="PS00518">
    <property type="entry name" value="ZF_RING_1"/>
    <property type="match status" value="1"/>
</dbReference>
<dbReference type="GO" id="GO:0016042">
    <property type="term" value="P:lipid catabolic process"/>
    <property type="evidence" value="ECO:0007669"/>
    <property type="project" value="UniProtKB-UniRule"/>
</dbReference>
<evidence type="ECO:0000256" key="6">
    <source>
        <dbReference type="ARBA" id="ARBA00023098"/>
    </source>
</evidence>
<dbReference type="GO" id="GO:0016020">
    <property type="term" value="C:membrane"/>
    <property type="evidence" value="ECO:0007669"/>
    <property type="project" value="TreeGrafter"/>
</dbReference>
<keyword evidence="5 8" id="KW-0442">Lipid degradation</keyword>
<evidence type="ECO:0000256" key="7">
    <source>
        <dbReference type="PROSITE-ProRule" id="PRU00175"/>
    </source>
</evidence>
<protein>
    <recommendedName>
        <fullName evidence="14">PNPLA domain-containing protein</fullName>
    </recommendedName>
</protein>
<evidence type="ECO:0000313" key="13">
    <source>
        <dbReference type="Proteomes" id="UP000606974"/>
    </source>
</evidence>
<dbReference type="InterPro" id="IPR017907">
    <property type="entry name" value="Znf_RING_CS"/>
</dbReference>
<feature type="short sequence motif" description="GXGXXG" evidence="8">
    <location>
        <begin position="719"/>
        <end position="724"/>
    </location>
</feature>
<evidence type="ECO:0000256" key="1">
    <source>
        <dbReference type="ARBA" id="ARBA00022723"/>
    </source>
</evidence>
<evidence type="ECO:0000256" key="8">
    <source>
        <dbReference type="PROSITE-ProRule" id="PRU01161"/>
    </source>
</evidence>
<dbReference type="PROSITE" id="PS51635">
    <property type="entry name" value="PNPLA"/>
    <property type="match status" value="1"/>
</dbReference>
<keyword evidence="6 8" id="KW-0443">Lipid metabolism</keyword>
<feature type="domain" description="RING-type" evidence="10">
    <location>
        <begin position="652"/>
        <end position="695"/>
    </location>
</feature>
<accession>A0A8H7AR40</accession>
<keyword evidence="4" id="KW-0862">Zinc</keyword>
<dbReference type="Pfam" id="PF01734">
    <property type="entry name" value="Patatin"/>
    <property type="match status" value="1"/>
</dbReference>
<feature type="active site" description="Proton acceptor" evidence="8">
    <location>
        <position position="907"/>
    </location>
</feature>
<dbReference type="Proteomes" id="UP000606974">
    <property type="component" value="Unassembled WGS sequence"/>
</dbReference>
<evidence type="ECO:0008006" key="14">
    <source>
        <dbReference type="Google" id="ProtNLM"/>
    </source>
</evidence>
<dbReference type="SUPFAM" id="SSF52540">
    <property type="entry name" value="P-loop containing nucleoside triphosphate hydrolases"/>
    <property type="match status" value="1"/>
</dbReference>
<dbReference type="PROSITE" id="PS50089">
    <property type="entry name" value="ZF_RING_2"/>
    <property type="match status" value="1"/>
</dbReference>
<dbReference type="InterPro" id="IPR016035">
    <property type="entry name" value="Acyl_Trfase/lysoPLipase"/>
</dbReference>
<dbReference type="SUPFAM" id="SSF52151">
    <property type="entry name" value="FabD/lysophospholipase-like"/>
    <property type="match status" value="1"/>
</dbReference>
<feature type="short sequence motif" description="DGA/G" evidence="8">
    <location>
        <begin position="907"/>
        <end position="909"/>
    </location>
</feature>
<evidence type="ECO:0000259" key="10">
    <source>
        <dbReference type="PROSITE" id="PS50089"/>
    </source>
</evidence>
<evidence type="ECO:0000313" key="12">
    <source>
        <dbReference type="EMBL" id="KAF7511651.1"/>
    </source>
</evidence>
<comment type="caution">
    <text evidence="12">The sequence shown here is derived from an EMBL/GenBank/DDBJ whole genome shotgun (WGS) entry which is preliminary data.</text>
</comment>
<keyword evidence="13" id="KW-1185">Reference proteome</keyword>
<keyword evidence="2 7" id="KW-0863">Zinc-finger</keyword>
<organism evidence="12 13">
    <name type="scientific">Endocarpon pusillum</name>
    <dbReference type="NCBI Taxonomy" id="364733"/>
    <lineage>
        <taxon>Eukaryota</taxon>
        <taxon>Fungi</taxon>
        <taxon>Dikarya</taxon>
        <taxon>Ascomycota</taxon>
        <taxon>Pezizomycotina</taxon>
        <taxon>Eurotiomycetes</taxon>
        <taxon>Chaetothyriomycetidae</taxon>
        <taxon>Verrucariales</taxon>
        <taxon>Verrucariaceae</taxon>
        <taxon>Endocarpon</taxon>
    </lineage>
</organism>
<dbReference type="EMBL" id="JAACFV010000018">
    <property type="protein sequence ID" value="KAF7511651.1"/>
    <property type="molecule type" value="Genomic_DNA"/>
</dbReference>
<dbReference type="InterPro" id="IPR027417">
    <property type="entry name" value="P-loop_NTPase"/>
</dbReference>
<evidence type="ECO:0000256" key="5">
    <source>
        <dbReference type="ARBA" id="ARBA00022963"/>
    </source>
</evidence>
<dbReference type="OrthoDB" id="194358at2759"/>
<feature type="region of interest" description="Disordered" evidence="9">
    <location>
        <begin position="1285"/>
        <end position="1313"/>
    </location>
</feature>
<evidence type="ECO:0000256" key="4">
    <source>
        <dbReference type="ARBA" id="ARBA00022833"/>
    </source>
</evidence>
<evidence type="ECO:0000256" key="9">
    <source>
        <dbReference type="SAM" id="MobiDB-lite"/>
    </source>
</evidence>
<name>A0A8H7AR40_9EURO</name>
<feature type="domain" description="PNPLA" evidence="11">
    <location>
        <begin position="715"/>
        <end position="920"/>
    </location>
</feature>
<dbReference type="InterPro" id="IPR002641">
    <property type="entry name" value="PNPLA_dom"/>
</dbReference>
<dbReference type="GO" id="GO:0008270">
    <property type="term" value="F:zinc ion binding"/>
    <property type="evidence" value="ECO:0007669"/>
    <property type="project" value="UniProtKB-KW"/>
</dbReference>
<gene>
    <name evidence="12" type="ORF">GJ744_003814</name>
</gene>
<dbReference type="Gene3D" id="3.40.1090.10">
    <property type="entry name" value="Cytosolic phospholipase A2 catalytic domain"/>
    <property type="match status" value="1"/>
</dbReference>
<proteinExistence type="predicted"/>
<keyword evidence="3 8" id="KW-0378">Hydrolase</keyword>
<dbReference type="PANTHER" id="PTHR24185">
    <property type="entry name" value="CALCIUM-INDEPENDENT PHOSPHOLIPASE A2-GAMMA"/>
    <property type="match status" value="1"/>
</dbReference>
<dbReference type="PANTHER" id="PTHR24185:SF1">
    <property type="entry name" value="CALCIUM-INDEPENDENT PHOSPHOLIPASE A2-GAMMA"/>
    <property type="match status" value="1"/>
</dbReference>
<sequence length="1400" mass="157685">MMPALHRPHMTAVPSACEGHGCKVDPGITRSLCLSCGSTYCEVCWEEQGPHRPGKVGLDGLPHEKINRQVYDRLRPILEPPEDSDELSRLHIEDEDTAWFGVQKDTMGRPIFYDYGRYAALMAETKQPNASIRYPQLVSFVGQTGGGKSTLIKMLVSLKEQKLAFSSASPFRSPVVGSIKNDRSPTSGDVHLYVDPETAYGPLPLLYADCEGLDGGEAAPMAYKMRENMHKSGQGQLHRRLFSSHPRELVYAKTNREARNREWAVRKVYPRLLYTFSDVVVFVLRNTRTFESSALKLLLEWAATSVESSINQPTLPYAIIVLNATSISVSEEEWDTSTATKNLMQHVANAVFDVPDFSKYARRWQRKGKAIHNMLDLIRCYYANITVIRIPTKGRYMLAYKQINMLHLEIIKSCDASFQAKNDAHMLSNADELNTYLQAGFDHFTTKEDQPFNFVEVALKNNPIPRDFGDHILGMAAKVRKVTGIRDGPELFKKLSFMVASSIFLDCIRQRRPGKAVDLFDQFYASSCTAALEHFCNRYWPCSFSQKGKHCVNVKSSHSAKGHQRSDGKVISEGQYVSEFSSRNFSTKWKTMIRGHLQQVEHQLAEEKSNKFQASFGADDKMAYDLHRRRMEYFYRSFENFTATHFISLTTCFSCLTEVPQNPLQCGHVLCTACIRAYGRPNDRNSVTMDFCPLHASRMNWIVHFKPEYAGVRVLSLDGGGMRGIIELEVLKAVEQALGGKMPVQAFFDLIVGTSTGGIIALGLGVKQWPVGHCITEFVRLCDQAFSPREFDNVGGLKQATTLRHGSKYRTQPLRDALHQAFGEEHLYGGPRKVHRAYDTKVAVTATTGTGQKPVILANYSRQEESEPDYRFEFPHELHVWEAASATSAAPSFFKPFQSHGKQVYLDGAVYYNNPVRVAHHERKYLWPDVAETAPDILLSIGTGKNGLKVDEELQRDAVDSSLVRQAKPQSNNRLSRWRERSIAQIKRPKPFELVIKYFNVLVNRIDNILDSEREWGQFCSDVLDGKHRQDHEARHIRINIDLGQDPPALDDKARLADLQAKTSEILRRSENQSIIEKVAYRLIASSFYFLKDERIGFDEASQMWVCTGRILCRFDGNSIELRNNMRSLGEFLRSQQRPDYQPYFSIKEKADDPDLSTIEINRKTIEHMIATAEFFVDDPLKIKVASQLSPTTIYLSLRDTQRFKPDLYPISGFPRCLVTEDTANATRLDRRAELIRERRYNTSPIANELKDAYSIDEAVDKTNSEVDELGDGGAFVSSKADDLAVYGDKKSPPSHSKGPDEPGRSLSRQSQNVETLATQELGKMRLEARKVEDMAAFADSSAGATNSGPFERSISIGNLRTHSHVTSNTTIVDAEGLMSSNSELFGSVTGPGSDSDGSD</sequence>
<evidence type="ECO:0000259" key="11">
    <source>
        <dbReference type="PROSITE" id="PS51635"/>
    </source>
</evidence>
<evidence type="ECO:0000256" key="3">
    <source>
        <dbReference type="ARBA" id="ARBA00022801"/>
    </source>
</evidence>
<keyword evidence="1" id="KW-0479">Metal-binding</keyword>
<feature type="short sequence motif" description="GXSXG" evidence="8">
    <location>
        <begin position="753"/>
        <end position="757"/>
    </location>
</feature>
<reference evidence="12" key="1">
    <citation type="submission" date="2020-02" db="EMBL/GenBank/DDBJ databases">
        <authorList>
            <person name="Palmer J.M."/>
        </authorList>
    </citation>
    <scope>NUCLEOTIDE SEQUENCE</scope>
    <source>
        <strain evidence="12">EPUS1.4</strain>
        <tissue evidence="12">Thallus</tissue>
    </source>
</reference>